<evidence type="ECO:0000256" key="1">
    <source>
        <dbReference type="ARBA" id="ARBA00022630"/>
    </source>
</evidence>
<reference evidence="4 5" key="1">
    <citation type="journal article" date="2016" name="Nat. Commun.">
        <title>Thousands of microbial genomes shed light on interconnected biogeochemical processes in an aquifer system.</title>
        <authorList>
            <person name="Anantharaman K."/>
            <person name="Brown C.T."/>
            <person name="Hug L.A."/>
            <person name="Sharon I."/>
            <person name="Castelle C.J."/>
            <person name="Probst A.J."/>
            <person name="Thomas B.C."/>
            <person name="Singh A."/>
            <person name="Wilkins M.J."/>
            <person name="Karaoz U."/>
            <person name="Brodie E.L."/>
            <person name="Williams K.H."/>
            <person name="Hubbard S.S."/>
            <person name="Banfield J.F."/>
        </authorList>
    </citation>
    <scope>NUCLEOTIDE SEQUENCE [LARGE SCALE GENOMIC DNA]</scope>
</reference>
<evidence type="ECO:0000256" key="3">
    <source>
        <dbReference type="ARBA" id="ARBA00023002"/>
    </source>
</evidence>
<dbReference type="Pfam" id="PF03060">
    <property type="entry name" value="NMO"/>
    <property type="match status" value="1"/>
</dbReference>
<dbReference type="PANTHER" id="PTHR32332:SF18">
    <property type="entry name" value="2-NITROPROPANE DIOXYGENASE"/>
    <property type="match status" value="1"/>
</dbReference>
<dbReference type="InterPro" id="IPR004136">
    <property type="entry name" value="NMO"/>
</dbReference>
<dbReference type="PANTHER" id="PTHR32332">
    <property type="entry name" value="2-NITROPROPANE DIOXYGENASE"/>
    <property type="match status" value="1"/>
</dbReference>
<keyword evidence="4" id="KW-0223">Dioxygenase</keyword>
<dbReference type="InterPro" id="IPR013785">
    <property type="entry name" value="Aldolase_TIM"/>
</dbReference>
<dbReference type="AlphaFoldDB" id="A0A1F4RGJ0"/>
<dbReference type="GO" id="GO:0018580">
    <property type="term" value="F:nitronate monooxygenase activity"/>
    <property type="evidence" value="ECO:0007669"/>
    <property type="project" value="InterPro"/>
</dbReference>
<proteinExistence type="predicted"/>
<name>A0A1F4RGJ0_UNCSA</name>
<accession>A0A1F4RGJ0</accession>
<keyword evidence="1" id="KW-0285">Flavoprotein</keyword>
<gene>
    <name evidence="4" type="ORF">A3H38_04430</name>
</gene>
<evidence type="ECO:0000313" key="4">
    <source>
        <dbReference type="EMBL" id="OGC07297.1"/>
    </source>
</evidence>
<keyword evidence="3" id="KW-0560">Oxidoreductase</keyword>
<sequence length="327" mass="34662">MKLPELKIGNLVASVPIIQGGMAIRISTGALAGAVAAAGGIGVIGASGMTFDELAEEIRIAREKAMGGIIGINIMFAAREFWGIVRTAIKEKIDIVFTGAGFSRDIFKIGQDSNIPIVPIVSSARLAKTSDKCGATAIVVEGREAGGHLGTDRSIKDVLPEVRKVTTLPVIAAGGITTGQDIVEMFNLGANGVQIATRFVLSEECNAALPYKQLYQQAKEGDIVTISSPVGLPGHALKTDFVNKILKKEAPKPIGCDFCLKNCSLEYCIIQALINSLHGKINEGVVFSGENVWKIKDKRIRPAADIIKELIKEVEACPSEPEGAEGR</sequence>
<keyword evidence="2" id="KW-0288">FMN</keyword>
<protein>
    <submittedName>
        <fullName evidence="4">2-nitropropane dioxygenase</fullName>
    </submittedName>
</protein>
<dbReference type="Proteomes" id="UP000176938">
    <property type="component" value="Unassembled WGS sequence"/>
</dbReference>
<evidence type="ECO:0000256" key="2">
    <source>
        <dbReference type="ARBA" id="ARBA00022643"/>
    </source>
</evidence>
<dbReference type="Gene3D" id="3.20.20.70">
    <property type="entry name" value="Aldolase class I"/>
    <property type="match status" value="1"/>
</dbReference>
<dbReference type="SUPFAM" id="SSF51412">
    <property type="entry name" value="Inosine monophosphate dehydrogenase (IMPDH)"/>
    <property type="match status" value="1"/>
</dbReference>
<evidence type="ECO:0000313" key="5">
    <source>
        <dbReference type="Proteomes" id="UP000176938"/>
    </source>
</evidence>
<dbReference type="CDD" id="cd04730">
    <property type="entry name" value="NPD_like"/>
    <property type="match status" value="1"/>
</dbReference>
<dbReference type="EMBL" id="METP01000006">
    <property type="protein sequence ID" value="OGC07297.1"/>
    <property type="molecule type" value="Genomic_DNA"/>
</dbReference>
<dbReference type="GO" id="GO:0051213">
    <property type="term" value="F:dioxygenase activity"/>
    <property type="evidence" value="ECO:0007669"/>
    <property type="project" value="UniProtKB-KW"/>
</dbReference>
<comment type="caution">
    <text evidence="4">The sequence shown here is derived from an EMBL/GenBank/DDBJ whole genome shotgun (WGS) entry which is preliminary data.</text>
</comment>
<organism evidence="4 5">
    <name type="scientific">candidate division WOR-1 bacterium RIFCSPLOWO2_02_FULL_46_20</name>
    <dbReference type="NCBI Taxonomy" id="1802567"/>
    <lineage>
        <taxon>Bacteria</taxon>
        <taxon>Bacillati</taxon>
        <taxon>Saganbacteria</taxon>
    </lineage>
</organism>